<keyword evidence="5 7" id="KW-1133">Transmembrane helix</keyword>
<dbReference type="SUPFAM" id="SSF81606">
    <property type="entry name" value="PP2C-like"/>
    <property type="match status" value="1"/>
</dbReference>
<evidence type="ECO:0000256" key="2">
    <source>
        <dbReference type="ARBA" id="ARBA00022475"/>
    </source>
</evidence>
<comment type="caution">
    <text evidence="10">The sequence shown here is derived from an EMBL/GenBank/DDBJ whole genome shotgun (WGS) entry which is preliminary data.</text>
</comment>
<evidence type="ECO:0000313" key="11">
    <source>
        <dbReference type="Proteomes" id="UP000216020"/>
    </source>
</evidence>
<name>A0A261S5Y7_9BORD</name>
<feature type="domain" description="HAMP" evidence="8">
    <location>
        <begin position="339"/>
        <end position="400"/>
    </location>
</feature>
<dbReference type="SUPFAM" id="SSF158472">
    <property type="entry name" value="HAMP domain-like"/>
    <property type="match status" value="1"/>
</dbReference>
<evidence type="ECO:0000256" key="5">
    <source>
        <dbReference type="ARBA" id="ARBA00022989"/>
    </source>
</evidence>
<evidence type="ECO:0000256" key="4">
    <source>
        <dbReference type="ARBA" id="ARBA00022801"/>
    </source>
</evidence>
<dbReference type="InterPro" id="IPR033480">
    <property type="entry name" value="sCache_2"/>
</dbReference>
<feature type="transmembrane region" description="Helical" evidence="7">
    <location>
        <begin position="320"/>
        <end position="339"/>
    </location>
</feature>
<keyword evidence="3 7" id="KW-0812">Transmembrane</keyword>
<dbReference type="Pfam" id="PF17200">
    <property type="entry name" value="sCache_2"/>
    <property type="match status" value="1"/>
</dbReference>
<proteinExistence type="predicted"/>
<evidence type="ECO:0000259" key="8">
    <source>
        <dbReference type="PROSITE" id="PS50885"/>
    </source>
</evidence>
<dbReference type="PANTHER" id="PTHR43156:SF2">
    <property type="entry name" value="STAGE II SPORULATION PROTEIN E"/>
    <property type="match status" value="1"/>
</dbReference>
<dbReference type="PROSITE" id="PS50885">
    <property type="entry name" value="HAMP"/>
    <property type="match status" value="1"/>
</dbReference>
<dbReference type="Gene3D" id="1.10.8.500">
    <property type="entry name" value="HAMP domain in histidine kinase"/>
    <property type="match status" value="1"/>
</dbReference>
<evidence type="ECO:0000256" key="6">
    <source>
        <dbReference type="ARBA" id="ARBA00023136"/>
    </source>
</evidence>
<evidence type="ECO:0000259" key="9">
    <source>
        <dbReference type="PROSITE" id="PS51746"/>
    </source>
</evidence>
<feature type="domain" description="PPM-type phosphatase" evidence="9">
    <location>
        <begin position="439"/>
        <end position="653"/>
    </location>
</feature>
<evidence type="ECO:0000313" key="10">
    <source>
        <dbReference type="EMBL" id="OZI32531.1"/>
    </source>
</evidence>
<dbReference type="CDD" id="cd06225">
    <property type="entry name" value="HAMP"/>
    <property type="match status" value="1"/>
</dbReference>
<keyword evidence="6 7" id="KW-0472">Membrane</keyword>
<dbReference type="PROSITE" id="PS51746">
    <property type="entry name" value="PPM_2"/>
    <property type="match status" value="1"/>
</dbReference>
<dbReference type="Gene3D" id="3.30.450.20">
    <property type="entry name" value="PAS domain"/>
    <property type="match status" value="2"/>
</dbReference>
<dbReference type="OrthoDB" id="9802500at2"/>
<accession>A0A261S5Y7</accession>
<sequence>MVVSRSDVTQTVSTSEAHAVGNAVDLVRRDIEARWAALLNDKITAVRGGRRQLQQLGGTVQSVLREFAELARRGVFTEEEAKRTARAWINEMPLGRPRYAAIYDANGRVIASGDRRWIGEDLTGLTDFKGRPLAQAMYDESRALGRGFAMYRKPEPPSLAHAGESDEPPGARGETRYAYFGYFAPWDWVVVVSDSVQDVIDQVEMRRQQMNTALRETLNELTLARSGCMFILADDGGMVAPPPRETGLEVGVDRRTGLTLMQTLQGITASEHPDRLDYDDGEGRWIIEAVRFKPLGWTLAAVVPQSDFTAPAMALLHRQALIFGSTLLLALLLAWMFAIRIVRPLEQLTGYARRLPQQNLTAAANVPDHIAALPQQRQDEVGRLAASFLFMNRRLRENIGRLMQETSARERYESELNIARVIQTGLLPAPPRADAALGGADLYALMLPAKEVGGDLYDYFMLPDGRMCIAIGDCSDKGVPAALFMAVTRTLIRATAEDETDPARMLQRINNRLAENNPNMMFVTLLLGVLDLRNGHLRWANAGHPPPAVIDAQGQARLLTDRSGPACGVIPNTVYRPLAAQLQRGEILVGYTDGVTEAAGPGGGLYGETRLLARLRKPATSSAALALGLVEDLKHYAAGAEQSDDITLIVIRRP</sequence>
<dbReference type="Gene3D" id="3.60.40.10">
    <property type="entry name" value="PPM-type phosphatase domain"/>
    <property type="match status" value="1"/>
</dbReference>
<dbReference type="SMART" id="SM00331">
    <property type="entry name" value="PP2C_SIG"/>
    <property type="match status" value="1"/>
</dbReference>
<dbReference type="Proteomes" id="UP000216020">
    <property type="component" value="Unassembled WGS sequence"/>
</dbReference>
<dbReference type="CDD" id="cd18774">
    <property type="entry name" value="PDC2_HK_sensor"/>
    <property type="match status" value="1"/>
</dbReference>
<protein>
    <submittedName>
        <fullName evidence="10">Regulator</fullName>
    </submittedName>
</protein>
<dbReference type="InterPro" id="IPR001932">
    <property type="entry name" value="PPM-type_phosphatase-like_dom"/>
</dbReference>
<dbReference type="InterPro" id="IPR036457">
    <property type="entry name" value="PPM-type-like_dom_sf"/>
</dbReference>
<evidence type="ECO:0000256" key="3">
    <source>
        <dbReference type="ARBA" id="ARBA00022692"/>
    </source>
</evidence>
<keyword evidence="4" id="KW-0378">Hydrolase</keyword>
<dbReference type="AlphaFoldDB" id="A0A261S5Y7"/>
<dbReference type="InterPro" id="IPR052016">
    <property type="entry name" value="Bact_Sigma-Reg"/>
</dbReference>
<dbReference type="GO" id="GO:0005886">
    <property type="term" value="C:plasma membrane"/>
    <property type="evidence" value="ECO:0007669"/>
    <property type="project" value="UniProtKB-SubCell"/>
</dbReference>
<dbReference type="GO" id="GO:0007165">
    <property type="term" value="P:signal transduction"/>
    <property type="evidence" value="ECO:0007669"/>
    <property type="project" value="InterPro"/>
</dbReference>
<dbReference type="GO" id="GO:0016791">
    <property type="term" value="F:phosphatase activity"/>
    <property type="evidence" value="ECO:0007669"/>
    <property type="project" value="TreeGrafter"/>
</dbReference>
<organism evidence="10 11">
    <name type="scientific">Bordetella genomosp. 10</name>
    <dbReference type="NCBI Taxonomy" id="1416804"/>
    <lineage>
        <taxon>Bacteria</taxon>
        <taxon>Pseudomonadati</taxon>
        <taxon>Pseudomonadota</taxon>
        <taxon>Betaproteobacteria</taxon>
        <taxon>Burkholderiales</taxon>
        <taxon>Alcaligenaceae</taxon>
        <taxon>Bordetella</taxon>
    </lineage>
</organism>
<evidence type="ECO:0000256" key="7">
    <source>
        <dbReference type="SAM" id="Phobius"/>
    </source>
</evidence>
<dbReference type="EMBL" id="NEVM01000005">
    <property type="protein sequence ID" value="OZI32531.1"/>
    <property type="molecule type" value="Genomic_DNA"/>
</dbReference>
<comment type="subcellular location">
    <subcellularLocation>
        <location evidence="1">Cell membrane</location>
        <topology evidence="1">Multi-pass membrane protein</topology>
    </subcellularLocation>
</comment>
<reference evidence="11" key="1">
    <citation type="submission" date="2017-05" db="EMBL/GenBank/DDBJ databases">
        <title>Complete and WGS of Bordetella genogroups.</title>
        <authorList>
            <person name="Spilker T."/>
            <person name="Lipuma J."/>
        </authorList>
    </citation>
    <scope>NUCLEOTIDE SEQUENCE [LARGE SCALE GENOMIC DNA]</scope>
    <source>
        <strain evidence="11">AU16122</strain>
    </source>
</reference>
<dbReference type="Pfam" id="PF07228">
    <property type="entry name" value="SpoIIE"/>
    <property type="match status" value="1"/>
</dbReference>
<dbReference type="PANTHER" id="PTHR43156">
    <property type="entry name" value="STAGE II SPORULATION PROTEIN E-RELATED"/>
    <property type="match status" value="1"/>
</dbReference>
<gene>
    <name evidence="10" type="ORF">CAL29_27925</name>
</gene>
<keyword evidence="11" id="KW-1185">Reference proteome</keyword>
<keyword evidence="2" id="KW-1003">Cell membrane</keyword>
<dbReference type="Pfam" id="PF00672">
    <property type="entry name" value="HAMP"/>
    <property type="match status" value="1"/>
</dbReference>
<dbReference type="InterPro" id="IPR003660">
    <property type="entry name" value="HAMP_dom"/>
</dbReference>
<dbReference type="SMART" id="SM01049">
    <property type="entry name" value="Cache_2"/>
    <property type="match status" value="1"/>
</dbReference>
<evidence type="ECO:0000256" key="1">
    <source>
        <dbReference type="ARBA" id="ARBA00004651"/>
    </source>
</evidence>